<dbReference type="PANTHER" id="PTHR13604">
    <property type="entry name" value="DC12-RELATED"/>
    <property type="match status" value="1"/>
</dbReference>
<dbReference type="Gene3D" id="3.90.1680.10">
    <property type="entry name" value="SOS response associated peptidase-like"/>
    <property type="match status" value="1"/>
</dbReference>
<evidence type="ECO:0000256" key="3">
    <source>
        <dbReference type="ARBA" id="ARBA00022763"/>
    </source>
</evidence>
<keyword evidence="3" id="KW-0227">DNA damage</keyword>
<evidence type="ECO:0000256" key="7">
    <source>
        <dbReference type="ARBA" id="ARBA00023239"/>
    </source>
</evidence>
<gene>
    <name evidence="9" type="ORF">FYJ51_00795</name>
</gene>
<dbReference type="GO" id="GO:0006508">
    <property type="term" value="P:proteolysis"/>
    <property type="evidence" value="ECO:0007669"/>
    <property type="project" value="UniProtKB-KW"/>
</dbReference>
<evidence type="ECO:0000256" key="4">
    <source>
        <dbReference type="ARBA" id="ARBA00022801"/>
    </source>
</evidence>
<organism evidence="9 10">
    <name type="scientific">Stecheria intestinalis</name>
    <dbReference type="NCBI Taxonomy" id="2606630"/>
    <lineage>
        <taxon>Bacteria</taxon>
        <taxon>Bacillati</taxon>
        <taxon>Bacillota</taxon>
        <taxon>Erysipelotrichia</taxon>
        <taxon>Erysipelotrichales</taxon>
        <taxon>Erysipelotrichaceae</taxon>
        <taxon>Stecheria</taxon>
    </lineage>
</organism>
<keyword evidence="10" id="KW-1185">Reference proteome</keyword>
<dbReference type="PANTHER" id="PTHR13604:SF0">
    <property type="entry name" value="ABASIC SITE PROCESSING PROTEIN HMCES"/>
    <property type="match status" value="1"/>
</dbReference>
<dbReference type="EC" id="3.4.-.-" evidence="8"/>
<keyword evidence="2 8" id="KW-0645">Protease</keyword>
<dbReference type="GO" id="GO:0106300">
    <property type="term" value="P:protein-DNA covalent cross-linking repair"/>
    <property type="evidence" value="ECO:0007669"/>
    <property type="project" value="InterPro"/>
</dbReference>
<dbReference type="InterPro" id="IPR036590">
    <property type="entry name" value="SRAP-like"/>
</dbReference>
<comment type="caution">
    <text evidence="9">The sequence shown here is derived from an EMBL/GenBank/DDBJ whole genome shotgun (WGS) entry which is preliminary data.</text>
</comment>
<keyword evidence="6" id="KW-0238">DNA-binding</keyword>
<keyword evidence="5" id="KW-0190">Covalent protein-DNA linkage</keyword>
<dbReference type="GO" id="GO:0003697">
    <property type="term" value="F:single-stranded DNA binding"/>
    <property type="evidence" value="ECO:0007669"/>
    <property type="project" value="InterPro"/>
</dbReference>
<dbReference type="RefSeq" id="WP_154502177.1">
    <property type="nucleotide sequence ID" value="NZ_VUMN01000001.1"/>
</dbReference>
<dbReference type="Proteomes" id="UP000461880">
    <property type="component" value="Unassembled WGS sequence"/>
</dbReference>
<accession>A0A7X2NQA2</accession>
<name>A0A7X2NQA2_9FIRM</name>
<evidence type="ECO:0000256" key="5">
    <source>
        <dbReference type="ARBA" id="ARBA00023124"/>
    </source>
</evidence>
<evidence type="ECO:0000256" key="6">
    <source>
        <dbReference type="ARBA" id="ARBA00023125"/>
    </source>
</evidence>
<reference evidence="9 10" key="1">
    <citation type="submission" date="2019-08" db="EMBL/GenBank/DDBJ databases">
        <title>In-depth cultivation of the pig gut microbiome towards novel bacterial diversity and tailored functional studies.</title>
        <authorList>
            <person name="Wylensek D."/>
            <person name="Hitch T.C.A."/>
            <person name="Clavel T."/>
        </authorList>
    </citation>
    <scope>NUCLEOTIDE SEQUENCE [LARGE SCALE GENOMIC DNA]</scope>
    <source>
        <strain evidence="9 10">Oil+RF-744-GAM-WT-6</strain>
    </source>
</reference>
<dbReference type="GO" id="GO:0016829">
    <property type="term" value="F:lyase activity"/>
    <property type="evidence" value="ECO:0007669"/>
    <property type="project" value="UniProtKB-KW"/>
</dbReference>
<dbReference type="GO" id="GO:0008233">
    <property type="term" value="F:peptidase activity"/>
    <property type="evidence" value="ECO:0007669"/>
    <property type="project" value="UniProtKB-KW"/>
</dbReference>
<evidence type="ECO:0000313" key="9">
    <source>
        <dbReference type="EMBL" id="MSS57450.1"/>
    </source>
</evidence>
<dbReference type="Pfam" id="PF02586">
    <property type="entry name" value="SRAP"/>
    <property type="match status" value="1"/>
</dbReference>
<dbReference type="AlphaFoldDB" id="A0A7X2NQA2"/>
<evidence type="ECO:0000256" key="8">
    <source>
        <dbReference type="RuleBase" id="RU364100"/>
    </source>
</evidence>
<evidence type="ECO:0000256" key="2">
    <source>
        <dbReference type="ARBA" id="ARBA00022670"/>
    </source>
</evidence>
<dbReference type="SUPFAM" id="SSF143081">
    <property type="entry name" value="BB1717-like"/>
    <property type="match status" value="1"/>
</dbReference>
<proteinExistence type="inferred from homology"/>
<dbReference type="EMBL" id="VUMN01000001">
    <property type="protein sequence ID" value="MSS57450.1"/>
    <property type="molecule type" value="Genomic_DNA"/>
</dbReference>
<sequence>MCGRYQFYDQRNEELRRMIDTVKQQMPEPKFRKLSLSEVFPGQTVLSEIYDPSQMKFRVCTMTWGYPGKGKLIINGRSETADSSMFFAGSSRCIIPASGYYEWTKNPRQKYYITSREGMAYLGAFCRREADGWRFVILTEAAAGYQKEIHDRMPLMFSKEDAKNWLKSRDYKGMLNASLKDRMAVPV</sequence>
<evidence type="ECO:0000256" key="1">
    <source>
        <dbReference type="ARBA" id="ARBA00008136"/>
    </source>
</evidence>
<protein>
    <recommendedName>
        <fullName evidence="8">Abasic site processing protein</fullName>
        <ecNumber evidence="8">3.4.-.-</ecNumber>
    </recommendedName>
</protein>
<evidence type="ECO:0000313" key="10">
    <source>
        <dbReference type="Proteomes" id="UP000461880"/>
    </source>
</evidence>
<keyword evidence="4 8" id="KW-0378">Hydrolase</keyword>
<keyword evidence="7" id="KW-0456">Lyase</keyword>
<comment type="similarity">
    <text evidence="1 8">Belongs to the SOS response-associated peptidase family.</text>
</comment>
<dbReference type="InterPro" id="IPR003738">
    <property type="entry name" value="SRAP"/>
</dbReference>